<dbReference type="AlphaFoldDB" id="A0A2C6LGE4"/>
<protein>
    <submittedName>
        <fullName evidence="1">Uncharacterized protein</fullName>
    </submittedName>
</protein>
<organism evidence="1 2">
    <name type="scientific">Desulforamulus profundi</name>
    <dbReference type="NCBI Taxonomy" id="1383067"/>
    <lineage>
        <taxon>Bacteria</taxon>
        <taxon>Bacillati</taxon>
        <taxon>Bacillota</taxon>
        <taxon>Clostridia</taxon>
        <taxon>Eubacteriales</taxon>
        <taxon>Peptococcaceae</taxon>
        <taxon>Desulforamulus</taxon>
    </lineage>
</organism>
<evidence type="ECO:0000313" key="1">
    <source>
        <dbReference type="EMBL" id="PHJ37100.1"/>
    </source>
</evidence>
<evidence type="ECO:0000313" key="2">
    <source>
        <dbReference type="Proteomes" id="UP000222564"/>
    </source>
</evidence>
<dbReference type="OrthoDB" id="2380065at2"/>
<reference evidence="1 2" key="1">
    <citation type="submission" date="2013-09" db="EMBL/GenBank/DDBJ databases">
        <title>Biodegradation of hydrocarbons in the deep terrestrial subsurface : characterization of a microbial consortium composed of two Desulfotomaculum species originating from a deep geological formation.</title>
        <authorList>
            <person name="Aullo T."/>
            <person name="Berlendis S."/>
            <person name="Lascourreges J.-F."/>
            <person name="Dessort D."/>
            <person name="Saint-Laurent S."/>
            <person name="Schraauwers B."/>
            <person name="Mas J."/>
            <person name="Magot M."/>
            <person name="Ranchou-Peyruse A."/>
        </authorList>
    </citation>
    <scope>NUCLEOTIDE SEQUENCE [LARGE SCALE GENOMIC DNA]</scope>
    <source>
        <strain evidence="1 2">Bs107</strain>
    </source>
</reference>
<keyword evidence="2" id="KW-1185">Reference proteome</keyword>
<accession>A0A2C6LGE4</accession>
<gene>
    <name evidence="1" type="ORF">P378_18780</name>
</gene>
<proteinExistence type="predicted"/>
<dbReference type="RefSeq" id="WP_099084041.1">
    <property type="nucleotide sequence ID" value="NZ_AWQQ01000118.1"/>
</dbReference>
<comment type="caution">
    <text evidence="1">The sequence shown here is derived from an EMBL/GenBank/DDBJ whole genome shotgun (WGS) entry which is preliminary data.</text>
</comment>
<sequence length="91" mass="10535">MLSGKYICHDNDGFLGSSIVFEVDNKSKNFLPKLVYDNRFIWFVFSNYEEAVKAFGKPGSRGEATIVIDDYTIRYKHTDTYNEAKLVRVIQ</sequence>
<dbReference type="EMBL" id="AWQQ01000118">
    <property type="protein sequence ID" value="PHJ37100.1"/>
    <property type="molecule type" value="Genomic_DNA"/>
</dbReference>
<name>A0A2C6LGE4_9FIRM</name>
<dbReference type="Proteomes" id="UP000222564">
    <property type="component" value="Unassembled WGS sequence"/>
</dbReference>